<comment type="caution">
    <text evidence="8">The sequence shown here is derived from an EMBL/GenBank/DDBJ whole genome shotgun (WGS) entry which is preliminary data.</text>
</comment>
<dbReference type="GO" id="GO:0006334">
    <property type="term" value="P:nucleosome assembly"/>
    <property type="evidence" value="ECO:0007669"/>
    <property type="project" value="InterPro"/>
</dbReference>
<accession>A0AA88WBE7</accession>
<dbReference type="GO" id="GO:0046872">
    <property type="term" value="F:metal ion binding"/>
    <property type="evidence" value="ECO:0007669"/>
    <property type="project" value="UniProtKB-KW"/>
</dbReference>
<dbReference type="InterPro" id="IPR017956">
    <property type="entry name" value="AT_hook_DNA-bd_motif"/>
</dbReference>
<dbReference type="InterPro" id="IPR005299">
    <property type="entry name" value="MeTrfase_7"/>
</dbReference>
<keyword evidence="9" id="KW-1185">Reference proteome</keyword>
<gene>
    <name evidence="8" type="ORF">RJ639_042660</name>
</gene>
<protein>
    <recommendedName>
        <fullName evidence="7">H15 domain-containing protein</fullName>
    </recommendedName>
</protein>
<evidence type="ECO:0000256" key="6">
    <source>
        <dbReference type="SAM" id="MobiDB-lite"/>
    </source>
</evidence>
<feature type="compositionally biased region" description="Low complexity" evidence="6">
    <location>
        <begin position="164"/>
        <end position="176"/>
    </location>
</feature>
<feature type="region of interest" description="Disordered" evidence="6">
    <location>
        <begin position="115"/>
        <end position="194"/>
    </location>
</feature>
<comment type="similarity">
    <text evidence="1">Belongs to the methyltransferase superfamily. Type-7 methyltransferase family.</text>
</comment>
<organism evidence="8 9">
    <name type="scientific">Escallonia herrerae</name>
    <dbReference type="NCBI Taxonomy" id="1293975"/>
    <lineage>
        <taxon>Eukaryota</taxon>
        <taxon>Viridiplantae</taxon>
        <taxon>Streptophyta</taxon>
        <taxon>Embryophyta</taxon>
        <taxon>Tracheophyta</taxon>
        <taxon>Spermatophyta</taxon>
        <taxon>Magnoliopsida</taxon>
        <taxon>eudicotyledons</taxon>
        <taxon>Gunneridae</taxon>
        <taxon>Pentapetalae</taxon>
        <taxon>asterids</taxon>
        <taxon>campanulids</taxon>
        <taxon>Escalloniales</taxon>
        <taxon>Escalloniaceae</taxon>
        <taxon>Escallonia</taxon>
    </lineage>
</organism>
<dbReference type="InterPro" id="IPR005818">
    <property type="entry name" value="Histone_H1/H5_H15"/>
</dbReference>
<dbReference type="PRINTS" id="PR00929">
    <property type="entry name" value="ATHOOK"/>
</dbReference>
<feature type="domain" description="H15" evidence="7">
    <location>
        <begin position="45"/>
        <end position="119"/>
    </location>
</feature>
<dbReference type="InterPro" id="IPR042086">
    <property type="entry name" value="MeTrfase_capping"/>
</dbReference>
<name>A0AA88WBE7_9ASTE</name>
<dbReference type="EMBL" id="JAVXUP010000655">
    <property type="protein sequence ID" value="KAK3023448.1"/>
    <property type="molecule type" value="Genomic_DNA"/>
</dbReference>
<dbReference type="InterPro" id="IPR036390">
    <property type="entry name" value="WH_DNA-bd_sf"/>
</dbReference>
<dbReference type="AlphaFoldDB" id="A0AA88WBE7"/>
<proteinExistence type="inferred from homology"/>
<dbReference type="Gene3D" id="1.10.1200.270">
    <property type="entry name" value="Methyltransferase, alpha-helical capping domain"/>
    <property type="match status" value="2"/>
</dbReference>
<dbReference type="Proteomes" id="UP001188597">
    <property type="component" value="Unassembled WGS sequence"/>
</dbReference>
<evidence type="ECO:0000256" key="4">
    <source>
        <dbReference type="ARBA" id="ARBA00022723"/>
    </source>
</evidence>
<dbReference type="GO" id="GO:0032259">
    <property type="term" value="P:methylation"/>
    <property type="evidence" value="ECO:0007669"/>
    <property type="project" value="UniProtKB-KW"/>
</dbReference>
<dbReference type="GO" id="GO:0000786">
    <property type="term" value="C:nucleosome"/>
    <property type="evidence" value="ECO:0007669"/>
    <property type="project" value="InterPro"/>
</dbReference>
<dbReference type="InterPro" id="IPR036388">
    <property type="entry name" value="WH-like_DNA-bd_sf"/>
</dbReference>
<dbReference type="Pfam" id="PF00538">
    <property type="entry name" value="Linker_histone"/>
    <property type="match status" value="1"/>
</dbReference>
<evidence type="ECO:0000256" key="1">
    <source>
        <dbReference type="ARBA" id="ARBA00007967"/>
    </source>
</evidence>
<dbReference type="Gene3D" id="3.40.50.150">
    <property type="entry name" value="Vaccinia Virus protein VP39"/>
    <property type="match status" value="2"/>
</dbReference>
<evidence type="ECO:0000313" key="9">
    <source>
        <dbReference type="Proteomes" id="UP001188597"/>
    </source>
</evidence>
<dbReference type="GO" id="GO:0008168">
    <property type="term" value="F:methyltransferase activity"/>
    <property type="evidence" value="ECO:0007669"/>
    <property type="project" value="UniProtKB-KW"/>
</dbReference>
<evidence type="ECO:0000256" key="3">
    <source>
        <dbReference type="ARBA" id="ARBA00022679"/>
    </source>
</evidence>
<dbReference type="PROSITE" id="PS51504">
    <property type="entry name" value="H15"/>
    <property type="match status" value="1"/>
</dbReference>
<evidence type="ECO:0000256" key="2">
    <source>
        <dbReference type="ARBA" id="ARBA00022603"/>
    </source>
</evidence>
<keyword evidence="2" id="KW-0489">Methyltransferase</keyword>
<keyword evidence="3" id="KW-0808">Transferase</keyword>
<dbReference type="Pfam" id="PF03492">
    <property type="entry name" value="Methyltransf_7"/>
    <property type="match status" value="1"/>
</dbReference>
<dbReference type="InterPro" id="IPR029063">
    <property type="entry name" value="SAM-dependent_MTases_sf"/>
</dbReference>
<dbReference type="PANTHER" id="PTHR31009">
    <property type="entry name" value="S-ADENOSYL-L-METHIONINE:CARBOXYL METHYLTRANSFERASE FAMILY PROTEIN"/>
    <property type="match status" value="1"/>
</dbReference>
<dbReference type="SUPFAM" id="SSF46785">
    <property type="entry name" value="Winged helix' DNA-binding domain"/>
    <property type="match status" value="1"/>
</dbReference>
<evidence type="ECO:0000256" key="5">
    <source>
        <dbReference type="ARBA" id="ARBA00022842"/>
    </source>
</evidence>
<keyword evidence="5" id="KW-0460">Magnesium</keyword>
<sequence length="552" mass="60219">MGYTGASTTTVAIGSTTAILAGVHMLGTVIGHIFTSKYECQTLAPKIKLLSNLSNQMIFAAIDALKVKEGSNKSSISQYIESTYGDLPAGHANLLSDNLNKMKEAGELAMVKNNYLRPDPSAQLKRGRGRPPKAKDPSSSEAAAPVTPAGPTRGRGRSRKDLNAPPAAKKAKPAAAEPWKTGRPIGRPRKVKPQLAQNAVEAKLKNNHGQSSCKRKIYPAPPLELGSHHPRLSSPSNLDQSSIVQLSVTPIPPLALSANLKSPASSFSTVPSIRLDIILEKKKKGKRLTGGMAPQYTDPDFLREAGMIVKTMINKAVESKYKSTRLASETPEFQVFFNAHATNDFRTLFTSLPPEKSYFAAGVPGSFYGRLFPQSSLHIVHVSYALHWLSKFPEEVLDINSPAWNKGKIYYTSASDEIFNAYAAQFANDMNNFLNARAEEGLISESQVDALNLPVYTASPKEMAGLIKGNGHFSIEKMKLTDPLTRIDEPVDMQRCTTHIRAAVEGVLVKHFGCGEKMDEIFGRYNQKAAKYSVMDASYKKGTLLFVALKRK</sequence>
<dbReference type="Gene3D" id="1.10.10.10">
    <property type="entry name" value="Winged helix-like DNA-binding domain superfamily/Winged helix DNA-binding domain"/>
    <property type="match status" value="1"/>
</dbReference>
<keyword evidence="4" id="KW-0479">Metal-binding</keyword>
<evidence type="ECO:0000259" key="7">
    <source>
        <dbReference type="PROSITE" id="PS51504"/>
    </source>
</evidence>
<dbReference type="SMART" id="SM00384">
    <property type="entry name" value="AT_hook"/>
    <property type="match status" value="3"/>
</dbReference>
<dbReference type="GO" id="GO:0003677">
    <property type="term" value="F:DNA binding"/>
    <property type="evidence" value="ECO:0007669"/>
    <property type="project" value="InterPro"/>
</dbReference>
<evidence type="ECO:0000313" key="8">
    <source>
        <dbReference type="EMBL" id="KAK3023448.1"/>
    </source>
</evidence>
<dbReference type="SMART" id="SM00526">
    <property type="entry name" value="H15"/>
    <property type="match status" value="1"/>
</dbReference>
<dbReference type="SUPFAM" id="SSF53335">
    <property type="entry name" value="S-adenosyl-L-methionine-dependent methyltransferases"/>
    <property type="match status" value="1"/>
</dbReference>
<reference evidence="8" key="1">
    <citation type="submission" date="2022-12" db="EMBL/GenBank/DDBJ databases">
        <title>Draft genome assemblies for two species of Escallonia (Escalloniales).</title>
        <authorList>
            <person name="Chanderbali A."/>
            <person name="Dervinis C."/>
            <person name="Anghel I."/>
            <person name="Soltis D."/>
            <person name="Soltis P."/>
            <person name="Zapata F."/>
        </authorList>
    </citation>
    <scope>NUCLEOTIDE SEQUENCE</scope>
    <source>
        <strain evidence="8">UCBG64.0493</strain>
        <tissue evidence="8">Leaf</tissue>
    </source>
</reference>